<evidence type="ECO:0000313" key="3">
    <source>
        <dbReference type="Proteomes" id="UP001062165"/>
    </source>
</evidence>
<feature type="domain" description="NadR/Ttd14 AAA" evidence="1">
    <location>
        <begin position="10"/>
        <end position="160"/>
    </location>
</feature>
<dbReference type="InterPro" id="IPR052735">
    <property type="entry name" value="NAD_biosynth-regulator"/>
</dbReference>
<dbReference type="PANTHER" id="PTHR37512">
    <property type="entry name" value="TRIFUNCTIONAL NAD BIOSYNTHESIS/REGULATOR PROTEIN NADR"/>
    <property type="match status" value="1"/>
</dbReference>
<protein>
    <submittedName>
        <fullName evidence="2">ATP-binding protein</fullName>
    </submittedName>
</protein>
<dbReference type="SUPFAM" id="SSF52540">
    <property type="entry name" value="P-loop containing nucleoside triphosphate hydrolases"/>
    <property type="match status" value="1"/>
</dbReference>
<dbReference type="InterPro" id="IPR038727">
    <property type="entry name" value="NadR/Ttd14_AAA_dom"/>
</dbReference>
<gene>
    <name evidence="2" type="ORF">N7E81_13685</name>
</gene>
<dbReference type="Gene3D" id="3.40.50.300">
    <property type="entry name" value="P-loop containing nucleotide triphosphate hydrolases"/>
    <property type="match status" value="1"/>
</dbReference>
<dbReference type="Proteomes" id="UP001062165">
    <property type="component" value="Chromosome"/>
</dbReference>
<reference evidence="2" key="1">
    <citation type="submission" date="2022-10" db="EMBL/GenBank/DDBJ databases">
        <title>Comparative genomics and taxonomic characterization of three novel marine species of genus Reichenbachiella exhibiting antioxidant and polysaccharide degradation activities.</title>
        <authorList>
            <person name="Muhammad N."/>
            <person name="Lee Y.-J."/>
            <person name="Ko J."/>
            <person name="Kim S.-G."/>
        </authorList>
    </citation>
    <scope>NUCLEOTIDE SEQUENCE</scope>
    <source>
        <strain evidence="2">Wsw4-B4</strain>
    </source>
</reference>
<accession>A0ABY6D027</accession>
<dbReference type="RefSeq" id="WP_263050154.1">
    <property type="nucleotide sequence ID" value="NZ_CP106735.1"/>
</dbReference>
<keyword evidence="3" id="KW-1185">Reference proteome</keyword>
<dbReference type="CDD" id="cd02019">
    <property type="entry name" value="NK"/>
    <property type="match status" value="1"/>
</dbReference>
<dbReference type="Pfam" id="PF13521">
    <property type="entry name" value="AAA_28"/>
    <property type="match status" value="1"/>
</dbReference>
<organism evidence="2 3">
    <name type="scientific">Reichenbachiella carrageenanivorans</name>
    <dbReference type="NCBI Taxonomy" id="2979869"/>
    <lineage>
        <taxon>Bacteria</taxon>
        <taxon>Pseudomonadati</taxon>
        <taxon>Bacteroidota</taxon>
        <taxon>Cytophagia</taxon>
        <taxon>Cytophagales</taxon>
        <taxon>Reichenbachiellaceae</taxon>
        <taxon>Reichenbachiella</taxon>
    </lineage>
</organism>
<keyword evidence="2" id="KW-0067">ATP-binding</keyword>
<proteinExistence type="predicted"/>
<dbReference type="GO" id="GO:0005524">
    <property type="term" value="F:ATP binding"/>
    <property type="evidence" value="ECO:0007669"/>
    <property type="project" value="UniProtKB-KW"/>
</dbReference>
<keyword evidence="2" id="KW-0547">Nucleotide-binding</keyword>
<name>A0ABY6D027_9BACT</name>
<evidence type="ECO:0000259" key="1">
    <source>
        <dbReference type="Pfam" id="PF13521"/>
    </source>
</evidence>
<dbReference type="EMBL" id="CP106735">
    <property type="protein sequence ID" value="UXX78408.1"/>
    <property type="molecule type" value="Genomic_DNA"/>
</dbReference>
<sequence>MEKISKSPFKVVITGPECSGKSTLSKQLSEYFEQPWVTEYARTYLSEIQRPYQESDLLEIAKGQIEQEDQLLASDNAIVFIDTSLEVIKVWSEWKYDRCDAFIQEQLSARAVDLYLLLSPDMAWEDDPLRENPHDRSLLFDIYKKEIEALGSPYEIISGHGLIRTKRAIKSIHAWTSKKDQ</sequence>
<dbReference type="PANTHER" id="PTHR37512:SF1">
    <property type="entry name" value="NADR_TTD14 AAA DOMAIN-CONTAINING PROTEIN"/>
    <property type="match status" value="1"/>
</dbReference>
<evidence type="ECO:0000313" key="2">
    <source>
        <dbReference type="EMBL" id="UXX78408.1"/>
    </source>
</evidence>
<dbReference type="InterPro" id="IPR027417">
    <property type="entry name" value="P-loop_NTPase"/>
</dbReference>